<accession>A0A8S5N1F0</accession>
<organism evidence="1">
    <name type="scientific">Siphoviridae sp. ctLfk13</name>
    <dbReference type="NCBI Taxonomy" id="2826251"/>
    <lineage>
        <taxon>Viruses</taxon>
        <taxon>Duplodnaviria</taxon>
        <taxon>Heunggongvirae</taxon>
        <taxon>Uroviricota</taxon>
        <taxon>Caudoviricetes</taxon>
    </lineage>
</organism>
<sequence>MYRGFIYTHNDVVHVTWVVVDRYRQSGLV</sequence>
<dbReference type="EMBL" id="BK015040">
    <property type="protein sequence ID" value="DAD88430.1"/>
    <property type="molecule type" value="Genomic_DNA"/>
</dbReference>
<proteinExistence type="predicted"/>
<reference evidence="1" key="1">
    <citation type="journal article" date="2021" name="Proc. Natl. Acad. Sci. U.S.A.">
        <title>A Catalog of Tens of Thousands of Viruses from Human Metagenomes Reveals Hidden Associations with Chronic Diseases.</title>
        <authorList>
            <person name="Tisza M.J."/>
            <person name="Buck C.B."/>
        </authorList>
    </citation>
    <scope>NUCLEOTIDE SEQUENCE</scope>
    <source>
        <strain evidence="1">CtLfk13</strain>
    </source>
</reference>
<evidence type="ECO:0000313" key="1">
    <source>
        <dbReference type="EMBL" id="DAD88430.1"/>
    </source>
</evidence>
<protein>
    <submittedName>
        <fullName evidence="1">Uncharacterized protein</fullName>
    </submittedName>
</protein>
<name>A0A8S5N1F0_9CAUD</name>